<evidence type="ECO:0000313" key="2">
    <source>
        <dbReference type="Proteomes" id="UP000594014"/>
    </source>
</evidence>
<name>A0ACD1AB52_9FIRM</name>
<organism evidence="1 2">
    <name type="scientific">Anoxybacterium hadale</name>
    <dbReference type="NCBI Taxonomy" id="3408580"/>
    <lineage>
        <taxon>Bacteria</taxon>
        <taxon>Bacillati</taxon>
        <taxon>Bacillota</taxon>
        <taxon>Clostridia</taxon>
        <taxon>Peptostreptococcales</taxon>
        <taxon>Anaerovoracaceae</taxon>
        <taxon>Anoxybacterium</taxon>
    </lineage>
</organism>
<proteinExistence type="predicted"/>
<dbReference type="EMBL" id="CP042469">
    <property type="protein sequence ID" value="QOX63511.1"/>
    <property type="molecule type" value="Genomic_DNA"/>
</dbReference>
<sequence length="314" mass="34342">MKRKSTVFYGSLLLLECFIWGVGNPIMKIGLEVVPPLFCLAVRYLLAFLLLLPFFAKRLKANMTRKQIIPYLIISACTAAAFITSAFSLIYTTATNAGFLMSTAVLFTPFLSYFVLKSKLDKKHALPIAIVIVGLYLLCSGDGRFTFGLGEFFGILCAIAGACMLVFSSKYLQDNDPFTVTVMQTGFTGLFCVIFALIFEDIPSLGSIPMIGWGVIIYLAVGCTCIAYLLQNIALRKVPATYVAMSFCSEPIFTAAASYFLLREVLSMKGVIGAGLIMTSIIMASLMPEDIPEKQIHQLSDKVNEPAVPIRSSL</sequence>
<protein>
    <submittedName>
        <fullName evidence="1">DMT family transporter</fullName>
    </submittedName>
</protein>
<accession>A0ACD1AB52</accession>
<reference evidence="1" key="1">
    <citation type="submission" date="2019-08" db="EMBL/GenBank/DDBJ databases">
        <title>Genome sequence of Clostridiales bacterium MT110.</title>
        <authorList>
            <person name="Cao J."/>
        </authorList>
    </citation>
    <scope>NUCLEOTIDE SEQUENCE</scope>
    <source>
        <strain evidence="1">MT110</strain>
    </source>
</reference>
<evidence type="ECO:0000313" key="1">
    <source>
        <dbReference type="EMBL" id="QOX63511.1"/>
    </source>
</evidence>
<dbReference type="Proteomes" id="UP000594014">
    <property type="component" value="Chromosome"/>
</dbReference>
<keyword evidence="2" id="KW-1185">Reference proteome</keyword>
<gene>
    <name evidence="1" type="ORF">FRZ06_09180</name>
</gene>